<dbReference type="Proteomes" id="UP001140949">
    <property type="component" value="Unassembled WGS sequence"/>
</dbReference>
<proteinExistence type="predicted"/>
<comment type="caution">
    <text evidence="1">The sequence shown here is derived from an EMBL/GenBank/DDBJ whole genome shotgun (WGS) entry which is preliminary data.</text>
</comment>
<accession>A0AAX6HL04</accession>
<name>A0AAX6HL04_IRIPA</name>
<keyword evidence="2" id="KW-1185">Reference proteome</keyword>
<dbReference type="EMBL" id="JANAVB010008997">
    <property type="protein sequence ID" value="KAJ6841015.1"/>
    <property type="molecule type" value="Genomic_DNA"/>
</dbReference>
<reference evidence="1" key="1">
    <citation type="journal article" date="2023" name="GigaByte">
        <title>Genome assembly of the bearded iris, Iris pallida Lam.</title>
        <authorList>
            <person name="Bruccoleri R.E."/>
            <person name="Oakeley E.J."/>
            <person name="Faust A.M.E."/>
            <person name="Altorfer M."/>
            <person name="Dessus-Babus S."/>
            <person name="Burckhardt D."/>
            <person name="Oertli M."/>
            <person name="Naumann U."/>
            <person name="Petersen F."/>
            <person name="Wong J."/>
        </authorList>
    </citation>
    <scope>NUCLEOTIDE SEQUENCE</scope>
    <source>
        <strain evidence="1">GSM-AAB239-AS_SAM_17_03QT</strain>
    </source>
</reference>
<sequence>MAGGTTPWLDLASVSLEDTGVLADKNLEIDSSCIIPLIVKLCIFFKHKCCKYCNKLEI</sequence>
<organism evidence="1 2">
    <name type="scientific">Iris pallida</name>
    <name type="common">Sweet iris</name>
    <dbReference type="NCBI Taxonomy" id="29817"/>
    <lineage>
        <taxon>Eukaryota</taxon>
        <taxon>Viridiplantae</taxon>
        <taxon>Streptophyta</taxon>
        <taxon>Embryophyta</taxon>
        <taxon>Tracheophyta</taxon>
        <taxon>Spermatophyta</taxon>
        <taxon>Magnoliopsida</taxon>
        <taxon>Liliopsida</taxon>
        <taxon>Asparagales</taxon>
        <taxon>Iridaceae</taxon>
        <taxon>Iridoideae</taxon>
        <taxon>Irideae</taxon>
        <taxon>Iris</taxon>
    </lineage>
</organism>
<dbReference type="AlphaFoldDB" id="A0AAX6HL04"/>
<evidence type="ECO:0000313" key="1">
    <source>
        <dbReference type="EMBL" id="KAJ6841015.1"/>
    </source>
</evidence>
<gene>
    <name evidence="1" type="ORF">M6B38_308670</name>
</gene>
<reference evidence="1" key="2">
    <citation type="submission" date="2023-04" db="EMBL/GenBank/DDBJ databases">
        <authorList>
            <person name="Bruccoleri R.E."/>
            <person name="Oakeley E.J."/>
            <person name="Faust A.-M."/>
            <person name="Dessus-Babus S."/>
            <person name="Altorfer M."/>
            <person name="Burckhardt D."/>
            <person name="Oertli M."/>
            <person name="Naumann U."/>
            <person name="Petersen F."/>
            <person name="Wong J."/>
        </authorList>
    </citation>
    <scope>NUCLEOTIDE SEQUENCE</scope>
    <source>
        <strain evidence="1">GSM-AAB239-AS_SAM_17_03QT</strain>
        <tissue evidence="1">Leaf</tissue>
    </source>
</reference>
<protein>
    <submittedName>
        <fullName evidence="1">Uncharacterized protein</fullName>
    </submittedName>
</protein>
<evidence type="ECO:0000313" key="2">
    <source>
        <dbReference type="Proteomes" id="UP001140949"/>
    </source>
</evidence>